<dbReference type="Proteomes" id="UP000248410">
    <property type="component" value="Chromosome"/>
</dbReference>
<keyword evidence="2" id="KW-1185">Reference proteome</keyword>
<evidence type="ECO:0000313" key="1">
    <source>
        <dbReference type="EMBL" id="AWR97945.1"/>
    </source>
</evidence>
<proteinExistence type="predicted"/>
<sequence>MSIKRSIFNKRKILIPLLILAFAIPIVTADVIYYYSGVINVTTTSSPIGISTGPNGVVKLPSGTGYYIDVSAPKGTNSFTAYINITNSSYAYFYEAVTLNAYQALNLYITNISIAQSSTYINNMWIVIGSSTNPSEYSIQIISGGKPTTPSTPITLTTGTYYVSFLVQPTTPLPAPSTTSIATVTVYFGDNVATSSNIPLPPT</sequence>
<dbReference type="GeneID" id="36838430"/>
<accession>A0A2U9IPK9</accession>
<dbReference type="RefSeq" id="WP_110380835.1">
    <property type="nucleotide sequence ID" value="NZ_CP029288.2"/>
</dbReference>
<evidence type="ECO:0000313" key="2">
    <source>
        <dbReference type="Proteomes" id="UP000248410"/>
    </source>
</evidence>
<gene>
    <name evidence="1" type="ORF">DFR86_10635</name>
</gene>
<dbReference type="EMBL" id="CP029288">
    <property type="protein sequence ID" value="AWR97945.1"/>
    <property type="molecule type" value="Genomic_DNA"/>
</dbReference>
<name>A0A2U9IPK9_9CREN</name>
<dbReference type="KEGG" id="asul:DFR86_10635"/>
<dbReference type="AlphaFoldDB" id="A0A2U9IPK9"/>
<reference evidence="1 2" key="1">
    <citation type="submission" date="2018-05" db="EMBL/GenBank/DDBJ databases">
        <title>Complete Genome Sequences of Extremely Thermoacidophilic, Metal-Mobilizing Type-Strain Members of the Archaeal Family Sulfolobaceae: Acidianus brierleyi DSM-1651T, Acidianus sulfidivorans DSM-18786T, Metallosphaera hakonensis DSM-7519T, and Metallosphaera prunae DSM-10039T.</title>
        <authorList>
            <person name="Counts J.A."/>
            <person name="Kelly R.M."/>
        </authorList>
    </citation>
    <scope>NUCLEOTIDE SEQUENCE [LARGE SCALE GENOMIC DNA]</scope>
    <source>
        <strain evidence="1 2">JP7</strain>
    </source>
</reference>
<dbReference type="OrthoDB" id="44231at2157"/>
<organism evidence="1 2">
    <name type="scientific">Acidianus sulfidivorans JP7</name>
    <dbReference type="NCBI Taxonomy" id="619593"/>
    <lineage>
        <taxon>Archaea</taxon>
        <taxon>Thermoproteota</taxon>
        <taxon>Thermoprotei</taxon>
        <taxon>Sulfolobales</taxon>
        <taxon>Sulfolobaceae</taxon>
        <taxon>Acidianus</taxon>
    </lineage>
</organism>
<protein>
    <submittedName>
        <fullName evidence="1">Uncharacterized protein</fullName>
    </submittedName>
</protein>